<name>A0ABS4AVI7_9PROT</name>
<dbReference type="Gene3D" id="3.30.420.10">
    <property type="entry name" value="Ribonuclease H-like superfamily/Ribonuclease H"/>
    <property type="match status" value="1"/>
</dbReference>
<evidence type="ECO:0000313" key="9">
    <source>
        <dbReference type="Proteomes" id="UP000680815"/>
    </source>
</evidence>
<dbReference type="GO" id="GO:0004527">
    <property type="term" value="F:exonuclease activity"/>
    <property type="evidence" value="ECO:0007669"/>
    <property type="project" value="UniProtKB-KW"/>
</dbReference>
<evidence type="ECO:0000256" key="2">
    <source>
        <dbReference type="ARBA" id="ARBA00022722"/>
    </source>
</evidence>
<evidence type="ECO:0000256" key="3">
    <source>
        <dbReference type="ARBA" id="ARBA00022801"/>
    </source>
</evidence>
<comment type="catalytic activity">
    <reaction evidence="6">
        <text>DNA(n) + a 2'-deoxyribonucleoside 5'-triphosphate = DNA(n+1) + diphosphate</text>
        <dbReference type="Rhea" id="RHEA:22508"/>
        <dbReference type="Rhea" id="RHEA-COMP:17339"/>
        <dbReference type="Rhea" id="RHEA-COMP:17340"/>
        <dbReference type="ChEBI" id="CHEBI:33019"/>
        <dbReference type="ChEBI" id="CHEBI:61560"/>
        <dbReference type="ChEBI" id="CHEBI:173112"/>
        <dbReference type="EC" id="2.7.7.7"/>
    </reaction>
</comment>
<protein>
    <recommendedName>
        <fullName evidence="1">DNA-directed DNA polymerase</fullName>
        <ecNumber evidence="1">2.7.7.7</ecNumber>
    </recommendedName>
</protein>
<dbReference type="InterPro" id="IPR036397">
    <property type="entry name" value="RNaseH_sf"/>
</dbReference>
<evidence type="ECO:0000256" key="6">
    <source>
        <dbReference type="ARBA" id="ARBA00049244"/>
    </source>
</evidence>
<sequence>MSGFHRRAFSTVASGAKPSAQDFLRTRAQVHAALPAGALAAQHYVVFDLESTGLDPTGGDATLSIGAVRLRNAAPVARFSTLVDPCRAIPAESIRFHGITEAMARGQPRAAEAIAGFLDFIGDDVLVAHNAAFDRTLLLMEEYRGAPAVRNPILCSVALSRWLDPDEPDHSLDGLCGRAGILIAGRHQALGDAEATASLWAHLLARAAARGVDDLQDLAQRSRMQISMSALAGDGIGP</sequence>
<dbReference type="InterPro" id="IPR006054">
    <property type="entry name" value="DnaQ"/>
</dbReference>
<dbReference type="EMBL" id="JAGIYZ010000015">
    <property type="protein sequence ID" value="MBP0465351.1"/>
    <property type="molecule type" value="Genomic_DNA"/>
</dbReference>
<dbReference type="EC" id="2.7.7.7" evidence="1"/>
<organism evidence="8 9">
    <name type="scientific">Roseomonas nitratireducens</name>
    <dbReference type="NCBI Taxonomy" id="2820810"/>
    <lineage>
        <taxon>Bacteria</taxon>
        <taxon>Pseudomonadati</taxon>
        <taxon>Pseudomonadota</taxon>
        <taxon>Alphaproteobacteria</taxon>
        <taxon>Acetobacterales</taxon>
        <taxon>Roseomonadaceae</taxon>
        <taxon>Roseomonas</taxon>
    </lineage>
</organism>
<evidence type="ECO:0000256" key="4">
    <source>
        <dbReference type="ARBA" id="ARBA00022839"/>
    </source>
</evidence>
<evidence type="ECO:0000256" key="1">
    <source>
        <dbReference type="ARBA" id="ARBA00012417"/>
    </source>
</evidence>
<feature type="domain" description="Exonuclease" evidence="7">
    <location>
        <begin position="43"/>
        <end position="209"/>
    </location>
</feature>
<dbReference type="RefSeq" id="WP_209352743.1">
    <property type="nucleotide sequence ID" value="NZ_JAGIYZ010000015.1"/>
</dbReference>
<dbReference type="CDD" id="cd06127">
    <property type="entry name" value="DEDDh"/>
    <property type="match status" value="1"/>
</dbReference>
<evidence type="ECO:0000256" key="5">
    <source>
        <dbReference type="ARBA" id="ARBA00025483"/>
    </source>
</evidence>
<keyword evidence="4 8" id="KW-0269">Exonuclease</keyword>
<reference evidence="8 9" key="1">
    <citation type="submission" date="2021-03" db="EMBL/GenBank/DDBJ databases">
        <authorList>
            <person name="So Y."/>
        </authorList>
    </citation>
    <scope>NUCLEOTIDE SEQUENCE [LARGE SCALE GENOMIC DNA]</scope>
    <source>
        <strain evidence="8 9">PWR1</strain>
    </source>
</reference>
<comment type="caution">
    <text evidence="8">The sequence shown here is derived from an EMBL/GenBank/DDBJ whole genome shotgun (WGS) entry which is preliminary data.</text>
</comment>
<dbReference type="InterPro" id="IPR013520">
    <property type="entry name" value="Ribonucl_H"/>
</dbReference>
<dbReference type="Proteomes" id="UP000680815">
    <property type="component" value="Unassembled WGS sequence"/>
</dbReference>
<dbReference type="NCBIfam" id="TIGR00573">
    <property type="entry name" value="dnaq"/>
    <property type="match status" value="1"/>
</dbReference>
<dbReference type="Pfam" id="PF00929">
    <property type="entry name" value="RNase_T"/>
    <property type="match status" value="1"/>
</dbReference>
<evidence type="ECO:0000259" key="7">
    <source>
        <dbReference type="SMART" id="SM00479"/>
    </source>
</evidence>
<proteinExistence type="predicted"/>
<evidence type="ECO:0000313" key="8">
    <source>
        <dbReference type="EMBL" id="MBP0465351.1"/>
    </source>
</evidence>
<dbReference type="InterPro" id="IPR012337">
    <property type="entry name" value="RNaseH-like_sf"/>
</dbReference>
<keyword evidence="9" id="KW-1185">Reference proteome</keyword>
<dbReference type="PANTHER" id="PTHR30231">
    <property type="entry name" value="DNA POLYMERASE III SUBUNIT EPSILON"/>
    <property type="match status" value="1"/>
</dbReference>
<keyword evidence="2" id="KW-0540">Nuclease</keyword>
<dbReference type="SUPFAM" id="SSF53098">
    <property type="entry name" value="Ribonuclease H-like"/>
    <property type="match status" value="1"/>
</dbReference>
<comment type="function">
    <text evidence="5">DNA polymerase III is a complex, multichain enzyme responsible for most of the replicative synthesis in bacteria. The epsilon subunit contain the editing function and is a proofreading 3'-5' exonuclease.</text>
</comment>
<dbReference type="PANTHER" id="PTHR30231:SF4">
    <property type="entry name" value="PROTEIN NEN2"/>
    <property type="match status" value="1"/>
</dbReference>
<accession>A0ABS4AVI7</accession>
<keyword evidence="3" id="KW-0378">Hydrolase</keyword>
<gene>
    <name evidence="8" type="ORF">J5Y09_15605</name>
</gene>
<dbReference type="SMART" id="SM00479">
    <property type="entry name" value="EXOIII"/>
    <property type="match status" value="1"/>
</dbReference>